<dbReference type="InterPro" id="IPR000873">
    <property type="entry name" value="AMP-dep_synth/lig_dom"/>
</dbReference>
<gene>
    <name evidence="2" type="ORF">SAMN04488051_101466</name>
</gene>
<keyword evidence="3" id="KW-1185">Reference proteome</keyword>
<organism evidence="2 3">
    <name type="scientific">Alkalimonas amylolytica</name>
    <dbReference type="NCBI Taxonomy" id="152573"/>
    <lineage>
        <taxon>Bacteria</taxon>
        <taxon>Pseudomonadati</taxon>
        <taxon>Pseudomonadota</taxon>
        <taxon>Gammaproteobacteria</taxon>
        <taxon>Alkalimonas</taxon>
    </lineage>
</organism>
<dbReference type="OrthoDB" id="9787658at2"/>
<dbReference type="InterPro" id="IPR045851">
    <property type="entry name" value="AMP-bd_C_sf"/>
</dbReference>
<name>A0A1H3XYU4_ALKAM</name>
<proteinExistence type="predicted"/>
<dbReference type="Gene3D" id="3.30.300.30">
    <property type="match status" value="1"/>
</dbReference>
<evidence type="ECO:0000313" key="2">
    <source>
        <dbReference type="EMBL" id="SEA04546.1"/>
    </source>
</evidence>
<evidence type="ECO:0000313" key="3">
    <source>
        <dbReference type="Proteomes" id="UP000198773"/>
    </source>
</evidence>
<protein>
    <submittedName>
        <fullName evidence="2">4-coumarate--CoA ligase</fullName>
    </submittedName>
</protein>
<dbReference type="Proteomes" id="UP000198773">
    <property type="component" value="Unassembled WGS sequence"/>
</dbReference>
<dbReference type="AlphaFoldDB" id="A0A1H3XYU4"/>
<dbReference type="SUPFAM" id="SSF56801">
    <property type="entry name" value="Acetyl-CoA synthetase-like"/>
    <property type="match status" value="1"/>
</dbReference>
<dbReference type="GO" id="GO:0016874">
    <property type="term" value="F:ligase activity"/>
    <property type="evidence" value="ECO:0007669"/>
    <property type="project" value="UniProtKB-KW"/>
</dbReference>
<dbReference type="EMBL" id="FNRM01000001">
    <property type="protein sequence ID" value="SEA04546.1"/>
    <property type="molecule type" value="Genomic_DNA"/>
</dbReference>
<sequence length="376" mass="41117">MPHWLTVTDCRAVLLDLVRAELSAYRGSTIPDGQKPPELDSLERLHLAGCVNEFFRLHETGAEDRLLMTNSLDEWATLVAAAISTTSGLTFRTSGSTGSPTSHLHSWQHIEAEAAALAECLAAKRPIQRVVSWLPLHHLYGFMVAVALPACAGIPRNYGSNQALPELRSGDLLVTVPPRWDFLARSGKTWPAQVLGVSSTGPLADTTVASLLQHDLTGLLDIYGSTETGGIATRWWPESSYQLLAHWQRLDSQHIKRRGDTSGTPLMDQLHWLSECTFQLHGRLDDVISIGGINVSPTRVAERLRALSSVQECAVRPTGPDAQRRLKAFVVPAVDPAIAEQDIANTIALWPAAERPINITYGDVIPTNAIGKRTDW</sequence>
<accession>A0A1H3XYU4</accession>
<dbReference type="STRING" id="152573.SAMN04488051_101466"/>
<dbReference type="InterPro" id="IPR042099">
    <property type="entry name" value="ANL_N_sf"/>
</dbReference>
<keyword evidence="2" id="KW-0436">Ligase</keyword>
<feature type="domain" description="AMP-dependent synthetase/ligase" evidence="1">
    <location>
        <begin position="93"/>
        <end position="240"/>
    </location>
</feature>
<dbReference type="Gene3D" id="3.40.50.12780">
    <property type="entry name" value="N-terminal domain of ligase-like"/>
    <property type="match status" value="1"/>
</dbReference>
<evidence type="ECO:0000259" key="1">
    <source>
        <dbReference type="Pfam" id="PF00501"/>
    </source>
</evidence>
<dbReference type="Pfam" id="PF00501">
    <property type="entry name" value="AMP-binding"/>
    <property type="match status" value="1"/>
</dbReference>
<dbReference type="RefSeq" id="WP_091338814.1">
    <property type="nucleotide sequence ID" value="NZ_FNRM01000001.1"/>
</dbReference>
<reference evidence="2 3" key="1">
    <citation type="submission" date="2016-10" db="EMBL/GenBank/DDBJ databases">
        <authorList>
            <person name="de Groot N.N."/>
        </authorList>
    </citation>
    <scope>NUCLEOTIDE SEQUENCE [LARGE SCALE GENOMIC DNA]</scope>
    <source>
        <strain evidence="2 3">CGMCC 1.3430</strain>
    </source>
</reference>